<keyword evidence="1" id="KW-0175">Coiled coil</keyword>
<keyword evidence="2" id="KW-0812">Transmembrane</keyword>
<evidence type="ECO:0000256" key="1">
    <source>
        <dbReference type="SAM" id="Coils"/>
    </source>
</evidence>
<dbReference type="AlphaFoldDB" id="A0A1Q9G6L0"/>
<feature type="coiled-coil region" evidence="1">
    <location>
        <begin position="40"/>
        <end position="74"/>
    </location>
</feature>
<feature type="transmembrane region" description="Helical" evidence="2">
    <location>
        <begin position="6"/>
        <end position="30"/>
    </location>
</feature>
<dbReference type="Proteomes" id="UP000186905">
    <property type="component" value="Unassembled WGS sequence"/>
</dbReference>
<name>A0A1Q9G6L0_9GAMM</name>
<dbReference type="EMBL" id="MJIL01000099">
    <property type="protein sequence ID" value="OLQ69921.1"/>
    <property type="molecule type" value="Genomic_DNA"/>
</dbReference>
<organism evidence="3 4">
    <name type="scientific">Photobacterium proteolyticum</name>
    <dbReference type="NCBI Taxonomy" id="1903952"/>
    <lineage>
        <taxon>Bacteria</taxon>
        <taxon>Pseudomonadati</taxon>
        <taxon>Pseudomonadota</taxon>
        <taxon>Gammaproteobacteria</taxon>
        <taxon>Vibrionales</taxon>
        <taxon>Vibrionaceae</taxon>
        <taxon>Photobacterium</taxon>
    </lineage>
</organism>
<keyword evidence="2" id="KW-0472">Membrane</keyword>
<keyword evidence="2" id="KW-1133">Transmembrane helix</keyword>
<accession>A0A1Q9G6L0</accession>
<keyword evidence="4" id="KW-1185">Reference proteome</keyword>
<comment type="caution">
    <text evidence="3">The sequence shown here is derived from an EMBL/GenBank/DDBJ whole genome shotgun (WGS) entry which is preliminary data.</text>
</comment>
<proteinExistence type="predicted"/>
<evidence type="ECO:0000313" key="3">
    <source>
        <dbReference type="EMBL" id="OLQ69921.1"/>
    </source>
</evidence>
<evidence type="ECO:0000313" key="4">
    <source>
        <dbReference type="Proteomes" id="UP000186905"/>
    </source>
</evidence>
<gene>
    <name evidence="3" type="ORF">BIT28_10235</name>
</gene>
<sequence>MLDWVLDIISFELFTIIILVLTFVIGYYCWVMESTVFQKLNELEKKALEAYSEIQDRKAECKQLENIVTQLEGNLIFNEDKNNKKLGCPKEYTSGVDIH</sequence>
<reference evidence="3 4" key="1">
    <citation type="submission" date="2016-09" db="EMBL/GenBank/DDBJ databases">
        <title>Photobacterium proteolyticum sp. nov. a protease producing bacterium isolated from ocean sediments of Laizhou Bay.</title>
        <authorList>
            <person name="Li Y."/>
        </authorList>
    </citation>
    <scope>NUCLEOTIDE SEQUENCE [LARGE SCALE GENOMIC DNA]</scope>
    <source>
        <strain evidence="3 4">13-12</strain>
    </source>
</reference>
<dbReference type="RefSeq" id="WP_075767923.1">
    <property type="nucleotide sequence ID" value="NZ_MJIL01000099.1"/>
</dbReference>
<protein>
    <submittedName>
        <fullName evidence="3">Uncharacterized protein</fullName>
    </submittedName>
</protein>
<evidence type="ECO:0000256" key="2">
    <source>
        <dbReference type="SAM" id="Phobius"/>
    </source>
</evidence>